<evidence type="ECO:0000256" key="6">
    <source>
        <dbReference type="SAM" id="MobiDB-lite"/>
    </source>
</evidence>
<accession>A0AAV1QZ61</accession>
<evidence type="ECO:0000256" key="2">
    <source>
        <dbReference type="ARBA" id="ARBA00023015"/>
    </source>
</evidence>
<gene>
    <name evidence="7" type="ORF">DCAF_LOCUS4059</name>
</gene>
<dbReference type="AlphaFoldDB" id="A0AAV1QZ61"/>
<evidence type="ECO:0000256" key="5">
    <source>
        <dbReference type="PROSITE-ProRule" id="PRU01191"/>
    </source>
</evidence>
<feature type="compositionally biased region" description="Polar residues" evidence="6">
    <location>
        <begin position="110"/>
        <end position="125"/>
    </location>
</feature>
<comment type="subcellular location">
    <subcellularLocation>
        <location evidence="1">Nucleus</location>
    </subcellularLocation>
</comment>
<keyword evidence="3" id="KW-0804">Transcription</keyword>
<dbReference type="Pfam" id="PF03514">
    <property type="entry name" value="GRAS"/>
    <property type="match status" value="2"/>
</dbReference>
<evidence type="ECO:0000256" key="1">
    <source>
        <dbReference type="ARBA" id="ARBA00004123"/>
    </source>
</evidence>
<keyword evidence="8" id="KW-1185">Reference proteome</keyword>
<protein>
    <submittedName>
        <fullName evidence="7">Uncharacterized protein</fullName>
    </submittedName>
</protein>
<keyword evidence="2" id="KW-0805">Transcription regulation</keyword>
<evidence type="ECO:0000256" key="3">
    <source>
        <dbReference type="ARBA" id="ARBA00023163"/>
    </source>
</evidence>
<sequence>MQSYGAEDWENLSSIYSLYSDDGFYQDDKSQQEGFGPSQNQLQTSLDYGLFDDHRFDILSPLPQMFLEKTAKPGEIQNGIQYGVEHVATYLTSLKLPRNYRNRFKRSSSDKTIQPSKDTPFTKVKSQGLSTEEIMRIAGANFIQSSTKMADVSYMLKNPFNLSLSGFSSEETKKVKLSESLLASAEQSMLFKPTTLACHHDAPFTQLIAQLSGIQAIIENVADAKRIHVIYLPIRNGVQWTVLMQALLSQSECLLELLKITAVGTTSKHSMEETENLFELDADETVAVYCEYLLRTLLPLPDGLEAIYDKSDQKAQSMYNGAHAYFDSLDACMEPVDQNRMIIESMHFAEGIRNTVATEREERKIRIAKVEVRRGFFSRFGLEETELSTSSLSQAYLVVKKFACWSSCTLDMDDIALFSYGYCLLLKRTLPLA</sequence>
<dbReference type="PANTHER" id="PTHR31636">
    <property type="entry name" value="OSJNBA0084A10.13 PROTEIN-RELATED"/>
    <property type="match status" value="1"/>
</dbReference>
<comment type="caution">
    <text evidence="5">Lacks conserved residue(s) required for the propagation of feature annotation.</text>
</comment>
<comment type="similarity">
    <text evidence="5">Belongs to the GRAS family.</text>
</comment>
<proteinExistence type="inferred from homology"/>
<keyword evidence="4" id="KW-0539">Nucleus</keyword>
<reference evidence="7 8" key="1">
    <citation type="submission" date="2024-01" db="EMBL/GenBank/DDBJ databases">
        <authorList>
            <person name="Waweru B."/>
        </authorList>
    </citation>
    <scope>NUCLEOTIDE SEQUENCE [LARGE SCALE GENOMIC DNA]</scope>
</reference>
<organism evidence="7 8">
    <name type="scientific">Dovyalis caffra</name>
    <dbReference type="NCBI Taxonomy" id="77055"/>
    <lineage>
        <taxon>Eukaryota</taxon>
        <taxon>Viridiplantae</taxon>
        <taxon>Streptophyta</taxon>
        <taxon>Embryophyta</taxon>
        <taxon>Tracheophyta</taxon>
        <taxon>Spermatophyta</taxon>
        <taxon>Magnoliopsida</taxon>
        <taxon>eudicotyledons</taxon>
        <taxon>Gunneridae</taxon>
        <taxon>Pentapetalae</taxon>
        <taxon>rosids</taxon>
        <taxon>fabids</taxon>
        <taxon>Malpighiales</taxon>
        <taxon>Salicaceae</taxon>
        <taxon>Flacourtieae</taxon>
        <taxon>Dovyalis</taxon>
    </lineage>
</organism>
<dbReference type="Proteomes" id="UP001314170">
    <property type="component" value="Unassembled WGS sequence"/>
</dbReference>
<dbReference type="InterPro" id="IPR005202">
    <property type="entry name" value="TF_GRAS"/>
</dbReference>
<comment type="caution">
    <text evidence="7">The sequence shown here is derived from an EMBL/GenBank/DDBJ whole genome shotgun (WGS) entry which is preliminary data.</text>
</comment>
<dbReference type="PROSITE" id="PS50985">
    <property type="entry name" value="GRAS"/>
    <property type="match status" value="1"/>
</dbReference>
<evidence type="ECO:0000313" key="8">
    <source>
        <dbReference type="Proteomes" id="UP001314170"/>
    </source>
</evidence>
<evidence type="ECO:0000313" key="7">
    <source>
        <dbReference type="EMBL" id="CAK7326359.1"/>
    </source>
</evidence>
<feature type="region of interest" description="SAW" evidence="5">
    <location>
        <begin position="357"/>
        <end position="433"/>
    </location>
</feature>
<name>A0AAV1QZ61_9ROSI</name>
<feature type="region of interest" description="Disordered" evidence="6">
    <location>
        <begin position="105"/>
        <end position="125"/>
    </location>
</feature>
<feature type="short sequence motif" description="LXXLL motif" evidence="5">
    <location>
        <begin position="294"/>
        <end position="298"/>
    </location>
</feature>
<dbReference type="EMBL" id="CAWUPB010000851">
    <property type="protein sequence ID" value="CAK7326359.1"/>
    <property type="molecule type" value="Genomic_DNA"/>
</dbReference>
<dbReference type="GO" id="GO:0005634">
    <property type="term" value="C:nucleus"/>
    <property type="evidence" value="ECO:0007669"/>
    <property type="project" value="UniProtKB-SubCell"/>
</dbReference>
<evidence type="ECO:0000256" key="4">
    <source>
        <dbReference type="ARBA" id="ARBA00023242"/>
    </source>
</evidence>